<evidence type="ECO:0000256" key="2">
    <source>
        <dbReference type="ARBA" id="ARBA00010566"/>
    </source>
</evidence>
<dbReference type="InterPro" id="IPR011278">
    <property type="entry name" value="2-MeCitrate/Citrate_synth_II"/>
</dbReference>
<dbReference type="Gene3D" id="1.10.230.10">
    <property type="entry name" value="Cytochrome P450-Terp, domain 2"/>
    <property type="match status" value="1"/>
</dbReference>
<dbReference type="GO" id="GO:0050440">
    <property type="term" value="F:2-methylcitrate synthase activity"/>
    <property type="evidence" value="ECO:0007669"/>
    <property type="project" value="TreeGrafter"/>
</dbReference>
<keyword evidence="11" id="KW-1185">Reference proteome</keyword>
<dbReference type="AlphaFoldDB" id="A0AAJ5ZF15"/>
<evidence type="ECO:0000256" key="8">
    <source>
        <dbReference type="RuleBase" id="RU003406"/>
    </source>
</evidence>
<evidence type="ECO:0000313" key="11">
    <source>
        <dbReference type="Proteomes" id="UP001219901"/>
    </source>
</evidence>
<sequence>MTSSGLNGVTAGSSGISTVGQEDVGLTYRGYSITDLAENSTFEEVAYLLIYGKLPGQKELDAYKKKLAGLRSLPDSLKTLLEAMPASTHPMDVLRTGTSLLGTLETEGEGGRTAATVGDRLTASFGSMLAYWYRFHSRGERIETESEEETVAGHFLSLMSGKPADPLKRDALDTTLVLYAEHEFNASTFTARVITSTLSDTYSAIAGAIGALRGPLHGGANEAAMELVCSFDSPQDAEKSLLHMLEARRLVMGFGHRVYKNGDPRSPIVKELARQLSEAAGNTSYFDISERIEQVMMREKAMYPNLDFYAATAYHMCGIPTAMFTPVFVIARTSGWIAHVIEQRADNKLIRPLSDYTGPEARPYVGMGDRG</sequence>
<dbReference type="InterPro" id="IPR019810">
    <property type="entry name" value="Citrate_synthase_AS"/>
</dbReference>
<reference evidence="11" key="3">
    <citation type="submission" date="2023-06" db="EMBL/GenBank/DDBJ databases">
        <title>Pangenomics reveal diversification of enzyme families and niche specialization in globally abundant SAR202 bacteria.</title>
        <authorList>
            <person name="Saw J.H.W."/>
        </authorList>
    </citation>
    <scope>NUCLEOTIDE SEQUENCE [LARGE SCALE GENOMIC DNA]</scope>
    <source>
        <strain evidence="11">JH1073</strain>
    </source>
</reference>
<evidence type="ECO:0000313" key="9">
    <source>
        <dbReference type="EMBL" id="MDG0867597.1"/>
    </source>
</evidence>
<keyword evidence="4 6" id="KW-0808">Transferase</keyword>
<dbReference type="PANTHER" id="PTHR11739:SF25">
    <property type="entry name" value="CITRATE SYNTHASE-RELATED PROTEIN DDB_G0287281"/>
    <property type="match status" value="1"/>
</dbReference>
<dbReference type="Gene3D" id="1.10.580.10">
    <property type="entry name" value="Citrate Synthase, domain 1"/>
    <property type="match status" value="1"/>
</dbReference>
<dbReference type="Pfam" id="PF00285">
    <property type="entry name" value="Citrate_synt"/>
    <property type="match status" value="1"/>
</dbReference>
<feature type="active site" evidence="7">
    <location>
        <position position="256"/>
    </location>
</feature>
<dbReference type="NCBIfam" id="TIGR01800">
    <property type="entry name" value="cit_synth_II"/>
    <property type="match status" value="1"/>
</dbReference>
<evidence type="ECO:0000256" key="4">
    <source>
        <dbReference type="ARBA" id="ARBA00022679"/>
    </source>
</evidence>
<dbReference type="FunFam" id="1.10.230.10:FF:000003">
    <property type="entry name" value="Citrate synthase"/>
    <property type="match status" value="1"/>
</dbReference>
<dbReference type="PROSITE" id="PS00480">
    <property type="entry name" value="CITRATE_SYNTHASE"/>
    <property type="match status" value="1"/>
</dbReference>
<accession>A0AAJ5ZF15</accession>
<dbReference type="RefSeq" id="WP_434061956.1">
    <property type="nucleotide sequence ID" value="NZ_CP046146.1"/>
</dbReference>
<dbReference type="PIRSF" id="PIRSF001369">
    <property type="entry name" value="Citrate_synth"/>
    <property type="match status" value="1"/>
</dbReference>
<dbReference type="GO" id="GO:0036440">
    <property type="term" value="F:citrate synthase activity"/>
    <property type="evidence" value="ECO:0007669"/>
    <property type="project" value="UniProtKB-EC"/>
</dbReference>
<dbReference type="SUPFAM" id="SSF48256">
    <property type="entry name" value="Citrate synthase"/>
    <property type="match status" value="1"/>
</dbReference>
<organism evidence="10 11">
    <name type="scientific">Candidatus Lucifugimonas marina</name>
    <dbReference type="NCBI Taxonomy" id="3038979"/>
    <lineage>
        <taxon>Bacteria</taxon>
        <taxon>Bacillati</taxon>
        <taxon>Chloroflexota</taxon>
        <taxon>Dehalococcoidia</taxon>
        <taxon>SAR202 cluster</taxon>
        <taxon>Candidatus Lucifugimonadales</taxon>
        <taxon>Candidatus Lucifugimonadaceae</taxon>
        <taxon>Candidatus Lucifugimonas</taxon>
    </lineage>
</organism>
<evidence type="ECO:0000256" key="6">
    <source>
        <dbReference type="PIRNR" id="PIRNR001369"/>
    </source>
</evidence>
<dbReference type="InterPro" id="IPR002020">
    <property type="entry name" value="Citrate_synthase"/>
</dbReference>
<dbReference type="GO" id="GO:0006099">
    <property type="term" value="P:tricarboxylic acid cycle"/>
    <property type="evidence" value="ECO:0007669"/>
    <property type="project" value="UniProtKB-KW"/>
</dbReference>
<evidence type="ECO:0000313" key="12">
    <source>
        <dbReference type="Proteomes" id="UP001321249"/>
    </source>
</evidence>
<dbReference type="InterPro" id="IPR016142">
    <property type="entry name" value="Citrate_synth-like_lrg_a-sub"/>
</dbReference>
<dbReference type="EMBL" id="WMBE01000003">
    <property type="protein sequence ID" value="MDG0867597.1"/>
    <property type="molecule type" value="Genomic_DNA"/>
</dbReference>
<dbReference type="Proteomes" id="UP001219901">
    <property type="component" value="Chromosome"/>
</dbReference>
<dbReference type="GO" id="GO:0005737">
    <property type="term" value="C:cytoplasm"/>
    <property type="evidence" value="ECO:0007669"/>
    <property type="project" value="InterPro"/>
</dbReference>
<dbReference type="PANTHER" id="PTHR11739">
    <property type="entry name" value="CITRATE SYNTHASE"/>
    <property type="match status" value="1"/>
</dbReference>
<name>A0AAJ5ZF15_9CHLR</name>
<dbReference type="PRINTS" id="PR00143">
    <property type="entry name" value="CITRTSNTHASE"/>
</dbReference>
<evidence type="ECO:0000256" key="3">
    <source>
        <dbReference type="ARBA" id="ARBA00022532"/>
    </source>
</evidence>
<dbReference type="GO" id="GO:0005975">
    <property type="term" value="P:carbohydrate metabolic process"/>
    <property type="evidence" value="ECO:0007669"/>
    <property type="project" value="TreeGrafter"/>
</dbReference>
<comment type="similarity">
    <text evidence="2 6 8">Belongs to the citrate synthase family.</text>
</comment>
<evidence type="ECO:0000256" key="5">
    <source>
        <dbReference type="ARBA" id="ARBA00049288"/>
    </source>
</evidence>
<feature type="active site" evidence="7">
    <location>
        <position position="307"/>
    </location>
</feature>
<dbReference type="InterPro" id="IPR036969">
    <property type="entry name" value="Citrate_synthase_sf"/>
</dbReference>
<gene>
    <name evidence="9" type="ORF">GKO46_11020</name>
    <name evidence="10" type="ORF">GKO48_10520</name>
</gene>
<dbReference type="GO" id="GO:0019679">
    <property type="term" value="P:propionate metabolic process, methylcitrate cycle"/>
    <property type="evidence" value="ECO:0007669"/>
    <property type="project" value="TreeGrafter"/>
</dbReference>
<dbReference type="Proteomes" id="UP001321249">
    <property type="component" value="Unassembled WGS sequence"/>
</dbReference>
<dbReference type="InterPro" id="IPR016143">
    <property type="entry name" value="Citrate_synth-like_sm_a-sub"/>
</dbReference>
<proteinExistence type="inferred from homology"/>
<evidence type="ECO:0000256" key="7">
    <source>
        <dbReference type="PIRSR" id="PIRSR001369-1"/>
    </source>
</evidence>
<evidence type="ECO:0000256" key="1">
    <source>
        <dbReference type="ARBA" id="ARBA00004751"/>
    </source>
</evidence>
<dbReference type="InterPro" id="IPR024176">
    <property type="entry name" value="Citrate_synthase_bac-typ"/>
</dbReference>
<reference evidence="10" key="2">
    <citation type="journal article" date="2023" name="Nat. Commun.">
        <title>Cultivation of marine bacteria of the SAR202 clade.</title>
        <authorList>
            <person name="Lim Y."/>
            <person name="Seo J.H."/>
            <person name="Giovannoni S.J."/>
            <person name="Kang I."/>
            <person name="Cho J.C."/>
        </authorList>
    </citation>
    <scope>NUCLEOTIDE SEQUENCE</scope>
    <source>
        <strain evidence="10">JH1073</strain>
    </source>
</reference>
<keyword evidence="10" id="KW-0012">Acyltransferase</keyword>
<comment type="pathway">
    <text evidence="1">Carbohydrate metabolism; tricarboxylic acid cycle; isocitrate from oxaloacetate: step 1/2.</text>
</comment>
<keyword evidence="3" id="KW-0816">Tricarboxylic acid cycle</keyword>
<comment type="catalytic activity">
    <reaction evidence="5">
        <text>oxaloacetate + acetyl-CoA + H2O = citrate + CoA + H(+)</text>
        <dbReference type="Rhea" id="RHEA:16845"/>
        <dbReference type="ChEBI" id="CHEBI:15377"/>
        <dbReference type="ChEBI" id="CHEBI:15378"/>
        <dbReference type="ChEBI" id="CHEBI:16452"/>
        <dbReference type="ChEBI" id="CHEBI:16947"/>
        <dbReference type="ChEBI" id="CHEBI:57287"/>
        <dbReference type="ChEBI" id="CHEBI:57288"/>
        <dbReference type="EC" id="2.3.3.16"/>
    </reaction>
</comment>
<dbReference type="EMBL" id="CP046147">
    <property type="protein sequence ID" value="WFG40033.1"/>
    <property type="molecule type" value="Genomic_DNA"/>
</dbReference>
<protein>
    <recommendedName>
        <fullName evidence="6">Citrate synthase</fullName>
    </recommendedName>
</protein>
<reference evidence="11 12" key="1">
    <citation type="submission" date="2019-11" db="EMBL/GenBank/DDBJ databases">
        <authorList>
            <person name="Cho J.-C."/>
        </authorList>
    </citation>
    <scope>NUCLEOTIDE SEQUENCE [LARGE SCALE GENOMIC DNA]</scope>
    <source>
        <strain evidence="10 11">JH1073</strain>
        <strain evidence="9 12">JH702</strain>
    </source>
</reference>
<evidence type="ECO:0000313" key="10">
    <source>
        <dbReference type="EMBL" id="WFG40033.1"/>
    </source>
</evidence>